<dbReference type="InterPro" id="IPR049625">
    <property type="entry name" value="Glyco_transf_61_cat"/>
</dbReference>
<dbReference type="Proteomes" id="UP000012429">
    <property type="component" value="Unassembled WGS sequence"/>
</dbReference>
<dbReference type="GO" id="GO:0016757">
    <property type="term" value="F:glycosyltransferase activity"/>
    <property type="evidence" value="ECO:0007669"/>
    <property type="project" value="InterPro"/>
</dbReference>
<dbReference type="OrthoDB" id="288504at2"/>
<reference evidence="2 3" key="1">
    <citation type="journal article" date="2012" name="BMC Genomics">
        <title>Genomic basis of broad host range and environmental adaptability of Rhizobium tropici CIAT 899 and Rhizobium sp. PRF 81 which are used in inoculants for common bean (Phaseolus vulgaris L.).</title>
        <authorList>
            <person name="Ormeno-Orrillo E."/>
            <person name="Menna P."/>
            <person name="Almeida L.G."/>
            <person name="Ollero F.J."/>
            <person name="Nicolas M.F."/>
            <person name="Pains Rodrigues E."/>
            <person name="Shigueyoshi Nakatani A."/>
            <person name="Silva Batista J.S."/>
            <person name="Oliveira Chueire L.M."/>
            <person name="Souza R.C."/>
            <person name="Ribeiro Vasconcelos A.T."/>
            <person name="Megias M."/>
            <person name="Hungria M."/>
            <person name="Martinez-Romero E."/>
        </authorList>
    </citation>
    <scope>NUCLEOTIDE SEQUENCE [LARGE SCALE GENOMIC DNA]</scope>
    <source>
        <strain evidence="2 3">PRF 81</strain>
    </source>
</reference>
<name>N6UZD0_9HYPH</name>
<evidence type="ECO:0000313" key="2">
    <source>
        <dbReference type="EMBL" id="ENN84227.1"/>
    </source>
</evidence>
<dbReference type="InterPro" id="IPR011990">
    <property type="entry name" value="TPR-like_helical_dom_sf"/>
</dbReference>
<organism evidence="2 3">
    <name type="scientific">Rhizobium freirei PRF 81</name>
    <dbReference type="NCBI Taxonomy" id="363754"/>
    <lineage>
        <taxon>Bacteria</taxon>
        <taxon>Pseudomonadati</taxon>
        <taxon>Pseudomonadota</taxon>
        <taxon>Alphaproteobacteria</taxon>
        <taxon>Hyphomicrobiales</taxon>
        <taxon>Rhizobiaceae</taxon>
        <taxon>Rhizobium/Agrobacterium group</taxon>
        <taxon>Rhizobium</taxon>
    </lineage>
</organism>
<dbReference type="PATRIC" id="fig|363754.4.peg.6060"/>
<dbReference type="EMBL" id="AQHN01000089">
    <property type="protein sequence ID" value="ENN84227.1"/>
    <property type="molecule type" value="Genomic_DNA"/>
</dbReference>
<dbReference type="SUPFAM" id="SSF48452">
    <property type="entry name" value="TPR-like"/>
    <property type="match status" value="1"/>
</dbReference>
<keyword evidence="3" id="KW-1185">Reference proteome</keyword>
<proteinExistence type="predicted"/>
<dbReference type="AlphaFoldDB" id="N6UZD0"/>
<dbReference type="Gene3D" id="1.25.40.10">
    <property type="entry name" value="Tetratricopeptide repeat domain"/>
    <property type="match status" value="1"/>
</dbReference>
<protein>
    <submittedName>
        <fullName evidence="2">TPR repeat-containing protein putative</fullName>
    </submittedName>
</protein>
<dbReference type="STRING" id="363754.RHSP_76964"/>
<accession>N6UZD0</accession>
<comment type="caution">
    <text evidence="2">The sequence shown here is derived from an EMBL/GenBank/DDBJ whole genome shotgun (WGS) entry which is preliminary data.</text>
</comment>
<gene>
    <name evidence="2" type="ORF">RHSP_76964</name>
</gene>
<dbReference type="RefSeq" id="WP_004127174.1">
    <property type="nucleotide sequence ID" value="NZ_AQHN01000089.1"/>
</dbReference>
<evidence type="ECO:0000313" key="3">
    <source>
        <dbReference type="Proteomes" id="UP000012429"/>
    </source>
</evidence>
<feature type="domain" description="Glycosyltransferase 61 catalytic" evidence="1">
    <location>
        <begin position="390"/>
        <end position="564"/>
    </location>
</feature>
<evidence type="ECO:0000259" key="1">
    <source>
        <dbReference type="Pfam" id="PF04577"/>
    </source>
</evidence>
<sequence>MLARVSWRNRSARLGLVVVGVLWLTAFKFNRIENIRRRYGANRTSMCWAILGHVMRNIASIPGRNQQIFLSQIPNPFSSEGHHGRWRSNPRGPMLLFLANTFKHAGMFDLAFAAYQLALKEEYKTDLVLTGLGDLFLVEACWTEEAQAHLAAGILLDESLAPSLRFRTRAWEARSFSDAVKELRKATEINPQNKSAWWLLCCSLLKMKEWDASLLALHEYLALAHPMYEQNLAMAIAEFGRDPVLGLAALKSKLDRWQGWVTASVVQIADSHKARHLDGVKQEELLEEVKLTIKSHVVAGGEISYYEREHTFGRVFNYKIEKAEILPSYGASIAEGNYLLADTNHISPIHWHRYTPSILAVSEENALVCRDASRCVNLKDAIYFGHNKNYYHFICEDLPRLLLLEEKSTHADEAILVDLDIKPWQERLLARLGVNQSRWRAVNFSSPLRLRQLTVPSVVSRDLMAHPRAINLIRERLLPAGGEGKPRPGKRLYLTRGIGSRTARFLNEEKIVRLLSKAGFVSVNTGNMSVDDQIELFSDVEIVAGPAGAAFANLAFAPRECAVLVFAASSDAGEAFSSITSSICQDYFICVGDGYPRPNVSWIHTNFDFAIDPMDVRVALDRILVKGGRAKC</sequence>
<dbReference type="Pfam" id="PF04577">
    <property type="entry name" value="Glyco_transf_61"/>
    <property type="match status" value="1"/>
</dbReference>